<dbReference type="STRING" id="693.AKJ17_06450"/>
<proteinExistence type="predicted"/>
<dbReference type="EMBL" id="LHPJ01000005">
    <property type="protein sequence ID" value="KOO04542.1"/>
    <property type="molecule type" value="Genomic_DNA"/>
</dbReference>
<sequence length="136" mass="15760">MKIKMISAEETLPIRFAVLWPSKSEEFCRVEEDEQGLHYGAFDGDKLVCVASIFIENDSARLRKFATLHDYQGKGVGSQVLQRIISDLQAKQIRQLWCDARETAAGLYQRFAMNKCGERFYKGDVPYFRMSVEWHD</sequence>
<organism evidence="2 3">
    <name type="scientific">Vibrio nereis</name>
    <dbReference type="NCBI Taxonomy" id="693"/>
    <lineage>
        <taxon>Bacteria</taxon>
        <taxon>Pseudomonadati</taxon>
        <taxon>Pseudomonadota</taxon>
        <taxon>Gammaproteobacteria</taxon>
        <taxon>Vibrionales</taxon>
        <taxon>Vibrionaceae</taxon>
        <taxon>Vibrio</taxon>
    </lineage>
</organism>
<dbReference type="InterPro" id="IPR016181">
    <property type="entry name" value="Acyl_CoA_acyltransferase"/>
</dbReference>
<dbReference type="Gene3D" id="3.40.630.30">
    <property type="match status" value="1"/>
</dbReference>
<gene>
    <name evidence="2" type="ORF">AKJ17_06450</name>
</gene>
<evidence type="ECO:0000313" key="2">
    <source>
        <dbReference type="EMBL" id="KOO04542.1"/>
    </source>
</evidence>
<dbReference type="PATRIC" id="fig|693.5.peg.1316"/>
<feature type="domain" description="N-acetyltransferase" evidence="1">
    <location>
        <begin position="1"/>
        <end position="135"/>
    </location>
</feature>
<dbReference type="CDD" id="cd04301">
    <property type="entry name" value="NAT_SF"/>
    <property type="match status" value="1"/>
</dbReference>
<keyword evidence="3" id="KW-1185">Reference proteome</keyword>
<accession>A0A0M0HRN1</accession>
<dbReference type="Pfam" id="PF13673">
    <property type="entry name" value="Acetyltransf_10"/>
    <property type="match status" value="1"/>
</dbReference>
<name>A0A0M0HRN1_VIBNE</name>
<dbReference type="Proteomes" id="UP000037515">
    <property type="component" value="Unassembled WGS sequence"/>
</dbReference>
<dbReference type="InterPro" id="IPR000182">
    <property type="entry name" value="GNAT_dom"/>
</dbReference>
<reference evidence="3" key="1">
    <citation type="submission" date="2015-08" db="EMBL/GenBank/DDBJ databases">
        <title>Vibrio galatheae sp. nov., a novel member of the Vibrionaceae family isolated from the Solomon Islands.</title>
        <authorList>
            <person name="Giubergia S."/>
            <person name="Machado H."/>
            <person name="Mateiu R.V."/>
            <person name="Gram L."/>
        </authorList>
    </citation>
    <scope>NUCLEOTIDE SEQUENCE [LARGE SCALE GENOMIC DNA]</scope>
    <source>
        <strain evidence="3">DSM 19584</strain>
    </source>
</reference>
<dbReference type="AlphaFoldDB" id="A0A0M0HRN1"/>
<evidence type="ECO:0000259" key="1">
    <source>
        <dbReference type="PROSITE" id="PS51186"/>
    </source>
</evidence>
<dbReference type="RefSeq" id="WP_053394953.1">
    <property type="nucleotide sequence ID" value="NZ_LHPJ01000005.1"/>
</dbReference>
<dbReference type="PROSITE" id="PS51186">
    <property type="entry name" value="GNAT"/>
    <property type="match status" value="1"/>
</dbReference>
<comment type="caution">
    <text evidence="2">The sequence shown here is derived from an EMBL/GenBank/DDBJ whole genome shotgun (WGS) entry which is preliminary data.</text>
</comment>
<evidence type="ECO:0000313" key="3">
    <source>
        <dbReference type="Proteomes" id="UP000037515"/>
    </source>
</evidence>
<keyword evidence="2" id="KW-0808">Transferase</keyword>
<dbReference type="SUPFAM" id="SSF55729">
    <property type="entry name" value="Acyl-CoA N-acyltransferases (Nat)"/>
    <property type="match status" value="1"/>
</dbReference>
<dbReference type="GO" id="GO:0016747">
    <property type="term" value="F:acyltransferase activity, transferring groups other than amino-acyl groups"/>
    <property type="evidence" value="ECO:0007669"/>
    <property type="project" value="InterPro"/>
</dbReference>
<dbReference type="OrthoDB" id="1178186at2"/>
<protein>
    <submittedName>
        <fullName evidence="2">GNAT family acetyltransferase</fullName>
    </submittedName>
</protein>